<keyword evidence="3" id="KW-1185">Reference proteome</keyword>
<evidence type="ECO:0000256" key="1">
    <source>
        <dbReference type="SAM" id="Phobius"/>
    </source>
</evidence>
<dbReference type="HOGENOM" id="CLU_2552232_0_0_9"/>
<reference evidence="2 3" key="1">
    <citation type="submission" date="2009-08" db="EMBL/GenBank/DDBJ databases">
        <authorList>
            <person name="Shrivastava S."/>
            <person name="Brinkac L.B."/>
            <person name="Brown J.L."/>
            <person name="Bruce D.B."/>
            <person name="Detter C."/>
            <person name="Green L.D."/>
            <person name="Munk C.A."/>
            <person name="Rogers Y.C."/>
            <person name="Tapia R."/>
            <person name="Sims D.R."/>
            <person name="Smith L.A."/>
            <person name="Smith T.J."/>
            <person name="Sutton G."/>
            <person name="Brettin T."/>
        </authorList>
    </citation>
    <scope>NUCLEOTIDE SEQUENCE [LARGE SCALE GENOMIC DNA]</scope>
    <source>
        <strain evidence="3">E4 str. BoNT E BL5262</strain>
    </source>
</reference>
<sequence length="82" mass="9258">MDATTIGAIGSFIQSVGFPIFIAIVLLVFTWKYIIPVLQESIKNNKECTQTLCLMNDRVRNIETDISGIKDDVRDIKNKINL</sequence>
<gene>
    <name evidence="2" type="ORF">CLP_1296</name>
</gene>
<protein>
    <submittedName>
        <fullName evidence="2">Uncharacterized protein</fullName>
    </submittedName>
</protein>
<accession>C4IKR3</accession>
<evidence type="ECO:0000313" key="2">
    <source>
        <dbReference type="EMBL" id="EEP53792.1"/>
    </source>
</evidence>
<feature type="transmembrane region" description="Helical" evidence="1">
    <location>
        <begin position="12"/>
        <end position="34"/>
    </location>
</feature>
<proteinExistence type="predicted"/>
<dbReference type="EMBL" id="ACOM01000005">
    <property type="protein sequence ID" value="EEP53792.1"/>
    <property type="molecule type" value="Genomic_DNA"/>
</dbReference>
<keyword evidence="1" id="KW-0812">Transmembrane</keyword>
<dbReference type="AlphaFoldDB" id="C4IKR3"/>
<keyword evidence="1" id="KW-1133">Transmembrane helix</keyword>
<dbReference type="Proteomes" id="UP000003081">
    <property type="component" value="Unassembled WGS sequence"/>
</dbReference>
<dbReference type="RefSeq" id="WP_003409175.1">
    <property type="nucleotide sequence ID" value="NZ_ACOM01000005.1"/>
</dbReference>
<name>C4IKR3_CLOBU</name>
<organism evidence="2 3">
    <name type="scientific">Clostridium butyricum E4 str. BoNT E BL5262</name>
    <dbReference type="NCBI Taxonomy" id="632245"/>
    <lineage>
        <taxon>Bacteria</taxon>
        <taxon>Bacillati</taxon>
        <taxon>Bacillota</taxon>
        <taxon>Clostridia</taxon>
        <taxon>Eubacteriales</taxon>
        <taxon>Clostridiaceae</taxon>
        <taxon>Clostridium</taxon>
    </lineage>
</organism>
<evidence type="ECO:0000313" key="3">
    <source>
        <dbReference type="Proteomes" id="UP000003081"/>
    </source>
</evidence>
<keyword evidence="1" id="KW-0472">Membrane</keyword>
<comment type="caution">
    <text evidence="2">The sequence shown here is derived from an EMBL/GenBank/DDBJ whole genome shotgun (WGS) entry which is preliminary data.</text>
</comment>